<evidence type="ECO:0000256" key="1">
    <source>
        <dbReference type="ARBA" id="ARBA00009179"/>
    </source>
</evidence>
<keyword evidence="7" id="KW-0732">Signal</keyword>
<dbReference type="Gene3D" id="2.30.42.10">
    <property type="match status" value="1"/>
</dbReference>
<dbReference type="Gene3D" id="3.90.226.10">
    <property type="entry name" value="2-enoyl-CoA Hydratase, Chain A, domain 1"/>
    <property type="match status" value="1"/>
</dbReference>
<dbReference type="SMART" id="SM00228">
    <property type="entry name" value="PDZ"/>
    <property type="match status" value="1"/>
</dbReference>
<dbReference type="GO" id="GO:0007165">
    <property type="term" value="P:signal transduction"/>
    <property type="evidence" value="ECO:0007669"/>
    <property type="project" value="TreeGrafter"/>
</dbReference>
<dbReference type="PANTHER" id="PTHR32060">
    <property type="entry name" value="TAIL-SPECIFIC PROTEASE"/>
    <property type="match status" value="1"/>
</dbReference>
<dbReference type="Proteomes" id="UP000292459">
    <property type="component" value="Unassembled WGS sequence"/>
</dbReference>
<keyword evidence="2 5" id="KW-0645">Protease</keyword>
<dbReference type="GO" id="GO:0008236">
    <property type="term" value="F:serine-type peptidase activity"/>
    <property type="evidence" value="ECO:0007669"/>
    <property type="project" value="UniProtKB-KW"/>
</dbReference>
<dbReference type="GO" id="GO:0004175">
    <property type="term" value="F:endopeptidase activity"/>
    <property type="evidence" value="ECO:0007669"/>
    <property type="project" value="TreeGrafter"/>
</dbReference>
<evidence type="ECO:0000313" key="9">
    <source>
        <dbReference type="EMBL" id="RZM82367.1"/>
    </source>
</evidence>
<keyword evidence="3 5" id="KW-0378">Hydrolase</keyword>
<dbReference type="Pfam" id="PF03572">
    <property type="entry name" value="Peptidase_S41"/>
    <property type="match status" value="1"/>
</dbReference>
<dbReference type="InterPro" id="IPR029045">
    <property type="entry name" value="ClpP/crotonase-like_dom_sf"/>
</dbReference>
<feature type="domain" description="PDZ" evidence="8">
    <location>
        <begin position="116"/>
        <end position="188"/>
    </location>
</feature>
<evidence type="ECO:0000256" key="7">
    <source>
        <dbReference type="SAM" id="SignalP"/>
    </source>
</evidence>
<comment type="similarity">
    <text evidence="1 5">Belongs to the peptidase S41A family.</text>
</comment>
<protein>
    <submittedName>
        <fullName evidence="9">PDZ domain-containing protein</fullName>
    </submittedName>
</protein>
<feature type="compositionally biased region" description="Polar residues" evidence="6">
    <location>
        <begin position="436"/>
        <end position="446"/>
    </location>
</feature>
<dbReference type="InterPro" id="IPR036034">
    <property type="entry name" value="PDZ_sf"/>
</dbReference>
<dbReference type="GO" id="GO:0030288">
    <property type="term" value="C:outer membrane-bounded periplasmic space"/>
    <property type="evidence" value="ECO:0007669"/>
    <property type="project" value="TreeGrafter"/>
</dbReference>
<evidence type="ECO:0000256" key="3">
    <source>
        <dbReference type="ARBA" id="ARBA00022801"/>
    </source>
</evidence>
<keyword evidence="10" id="KW-1185">Reference proteome</keyword>
<gene>
    <name evidence="9" type="ORF">DYY88_03745</name>
</gene>
<evidence type="ECO:0000313" key="10">
    <source>
        <dbReference type="Proteomes" id="UP000292459"/>
    </source>
</evidence>
<dbReference type="CDD" id="cd07560">
    <property type="entry name" value="Peptidase_S41_CPP"/>
    <property type="match status" value="1"/>
</dbReference>
<dbReference type="SUPFAM" id="SSF52096">
    <property type="entry name" value="ClpP/crotonase"/>
    <property type="match status" value="1"/>
</dbReference>
<dbReference type="Gene3D" id="3.30.750.44">
    <property type="match status" value="1"/>
</dbReference>
<evidence type="ECO:0000259" key="8">
    <source>
        <dbReference type="PROSITE" id="PS50106"/>
    </source>
</evidence>
<reference evidence="9 10" key="1">
    <citation type="submission" date="2018-11" db="EMBL/GenBank/DDBJ databases">
        <title>Whole genome sequencing of an environmental sample.</title>
        <authorList>
            <person name="Sarangi A.N."/>
            <person name="Singh D."/>
            <person name="Tripathy S."/>
        </authorList>
    </citation>
    <scope>NUCLEOTIDE SEQUENCE [LARGE SCALE GENOMIC DNA]</scope>
    <source>
        <strain evidence="9 10">Lakshadweep</strain>
    </source>
</reference>
<dbReference type="NCBIfam" id="TIGR00225">
    <property type="entry name" value="prc"/>
    <property type="match status" value="1"/>
</dbReference>
<dbReference type="SUPFAM" id="SSF50156">
    <property type="entry name" value="PDZ domain-like"/>
    <property type="match status" value="1"/>
</dbReference>
<name>A0A4Q7EGY9_9CYAN</name>
<evidence type="ECO:0000256" key="5">
    <source>
        <dbReference type="RuleBase" id="RU004404"/>
    </source>
</evidence>
<dbReference type="InterPro" id="IPR001478">
    <property type="entry name" value="PDZ"/>
</dbReference>
<dbReference type="EMBL" id="QVFV01000001">
    <property type="protein sequence ID" value="RZM82367.1"/>
    <property type="molecule type" value="Genomic_DNA"/>
</dbReference>
<feature type="signal peptide" evidence="7">
    <location>
        <begin position="1"/>
        <end position="32"/>
    </location>
</feature>
<evidence type="ECO:0000256" key="4">
    <source>
        <dbReference type="ARBA" id="ARBA00022825"/>
    </source>
</evidence>
<dbReference type="SMART" id="SM00245">
    <property type="entry name" value="TSPc"/>
    <property type="match status" value="1"/>
</dbReference>
<evidence type="ECO:0000256" key="2">
    <source>
        <dbReference type="ARBA" id="ARBA00022670"/>
    </source>
</evidence>
<feature type="region of interest" description="Disordered" evidence="6">
    <location>
        <begin position="427"/>
        <end position="446"/>
    </location>
</feature>
<dbReference type="GO" id="GO:0006508">
    <property type="term" value="P:proteolysis"/>
    <property type="evidence" value="ECO:0007669"/>
    <property type="project" value="UniProtKB-KW"/>
</dbReference>
<dbReference type="InterPro" id="IPR005151">
    <property type="entry name" value="Tail-specific_protease"/>
</dbReference>
<organism evidence="9 10">
    <name type="scientific">Leptolyngbya iicbica LK</name>
    <dbReference type="NCBI Taxonomy" id="2294035"/>
    <lineage>
        <taxon>Bacteria</taxon>
        <taxon>Bacillati</taxon>
        <taxon>Cyanobacteriota</taxon>
        <taxon>Cyanophyceae</taxon>
        <taxon>Leptolyngbyales</taxon>
        <taxon>Leptolyngbyaceae</taxon>
        <taxon>Leptolyngbya group</taxon>
        <taxon>Leptolyngbya</taxon>
        <taxon>Leptolyngbya iicbica</taxon>
    </lineage>
</organism>
<dbReference type="OrthoDB" id="9812068at2"/>
<dbReference type="Pfam" id="PF00595">
    <property type="entry name" value="PDZ"/>
    <property type="match status" value="1"/>
</dbReference>
<dbReference type="PANTHER" id="PTHR32060:SF30">
    <property type="entry name" value="CARBOXY-TERMINAL PROCESSING PROTEASE CTPA"/>
    <property type="match status" value="1"/>
</dbReference>
<feature type="chain" id="PRO_5020411261" evidence="7">
    <location>
        <begin position="33"/>
        <end position="446"/>
    </location>
</feature>
<dbReference type="AlphaFoldDB" id="A0A4Q7EGY9"/>
<evidence type="ECO:0000256" key="6">
    <source>
        <dbReference type="SAM" id="MobiDB-lite"/>
    </source>
</evidence>
<dbReference type="CDD" id="cd06782">
    <property type="entry name" value="cpPDZ_CPP-like"/>
    <property type="match status" value="1"/>
</dbReference>
<proteinExistence type="inferred from homology"/>
<dbReference type="InterPro" id="IPR004447">
    <property type="entry name" value="Peptidase_S41A"/>
</dbReference>
<sequence length="446" mass="48637">MTRAANRRASSLMAVTKGAIATSLLTAVSTVASPFQAIAEAAELAENSPKAVLDEAWQLVYQEYVDSTFNQTDWLAARQRLLDRDYTSTEAAYDALRDELRRLNDPYTRFLDPREYAEISDQTAGEVSGVGLQVQRDAQTRSIVVTTVLENSPAAARGLRVGDRILLVDGQSVERLTANGVAQLLRGTENSQVTVTYSRNGSDPQSVILTRARLELPTVAHDLKQIDGYRIGYIRLDEFNGHATEQMVEAIETLSDQDAEAFILDLRGNPGGLLSASIEISRLWLQRGPIVRTLDRNGEPSEINANRSALTDLPMAVLVNSRSASSSEILTGALQDNDRATIVGTTTYGKALVQSLYGLSDGSGLAVTIAHYYTPNGTDISHKGITPDIEVELSNSEERDLFRDLTRLASEQDTQFIQAVESLAPTIQSHRAMPATPTQLGRSPDE</sequence>
<accession>A0A4Q7EGY9</accession>
<keyword evidence="4 5" id="KW-0720">Serine protease</keyword>
<comment type="caution">
    <text evidence="9">The sequence shown here is derived from an EMBL/GenBank/DDBJ whole genome shotgun (WGS) entry which is preliminary data.</text>
</comment>
<dbReference type="PROSITE" id="PS50106">
    <property type="entry name" value="PDZ"/>
    <property type="match status" value="1"/>
</dbReference>